<organism evidence="1">
    <name type="scientific">marine metagenome</name>
    <dbReference type="NCBI Taxonomy" id="408172"/>
    <lineage>
        <taxon>unclassified sequences</taxon>
        <taxon>metagenomes</taxon>
        <taxon>ecological metagenomes</taxon>
    </lineage>
</organism>
<dbReference type="AlphaFoldDB" id="A0A382B5W5"/>
<evidence type="ECO:0000313" key="1">
    <source>
        <dbReference type="EMBL" id="SVB08617.1"/>
    </source>
</evidence>
<reference evidence="1" key="1">
    <citation type="submission" date="2018-05" db="EMBL/GenBank/DDBJ databases">
        <authorList>
            <person name="Lanie J.A."/>
            <person name="Ng W.-L."/>
            <person name="Kazmierczak K.M."/>
            <person name="Andrzejewski T.M."/>
            <person name="Davidsen T.M."/>
            <person name="Wayne K.J."/>
            <person name="Tettelin H."/>
            <person name="Glass J.I."/>
            <person name="Rusch D."/>
            <person name="Podicherti R."/>
            <person name="Tsui H.-C.T."/>
            <person name="Winkler M.E."/>
        </authorList>
    </citation>
    <scope>NUCLEOTIDE SEQUENCE</scope>
</reference>
<proteinExistence type="predicted"/>
<dbReference type="EMBL" id="UINC01028144">
    <property type="protein sequence ID" value="SVB08617.1"/>
    <property type="molecule type" value="Genomic_DNA"/>
</dbReference>
<accession>A0A382B5W5</accession>
<protein>
    <submittedName>
        <fullName evidence="1">Uncharacterized protein</fullName>
    </submittedName>
</protein>
<sequence>MSYMKVRSKSSFFIVTLLLLSFFTSFAILEVNALCLKDSSGACTGFEVDIPVSAKGFENTIIIEFENGEQNTVKIKTINIWLAKGNSFQVVKQELGWNSKSYGDGQGLTFSTSEVLNPGESVKFGVVTAKKVNAINWKVIDENQNQIGPEKTKIVEISQTPIIVESTDVEVDNVQQTGDILYGTKKFIPDNLRTGSNMRLVGNGFSSEQTLQFYLNDEFLKSTESDAQGNFITTIKIPDSIGTGISKFKIVDELGSSQISSVKINEQQNRLIKEGQVIQEFKINNMPESVTLDNTLSISGVGHPSKPVLITIKNEDTIETIQVVNIGVNGEWNFQKPITTDDELGDRTIIIRNDFNETSRDLSIVTGQLFTISVFTATTDLGDVFVLTGMALPNEDLALLIKNPDDDTIRFDVLKIDESGEIKYEFPSSGHEEGTYVLKATQNDVTQVSLFTLGTTSYDRVVVYLEKMNFKANSKAKITVLGPPTTALTLNIFDPSDNRKFTESIKTNSIGTKTFEFDLTGYSSGVYKAVVSNPTYQDTAKFSVGLSAGSGAINFSSTQTDYSPGESILIIGNTGANSLLNIFLIDPGGEIIYKGEIFTDKEGGFTTEMLGIPSNAESGIWQIQAQSGLDHKEMEITVSDNNS</sequence>
<gene>
    <name evidence="1" type="ORF">METZ01_LOCUS161471</name>
</gene>
<name>A0A382B5W5_9ZZZZ</name>